<evidence type="ECO:0000256" key="1">
    <source>
        <dbReference type="ARBA" id="ARBA00005606"/>
    </source>
</evidence>
<dbReference type="PANTHER" id="PTHR23300">
    <property type="entry name" value="METHANETHIOL OXIDASE"/>
    <property type="match status" value="1"/>
</dbReference>
<dbReference type="PANTHER" id="PTHR23300:SF0">
    <property type="entry name" value="METHANETHIOL OXIDASE"/>
    <property type="match status" value="1"/>
</dbReference>
<dbReference type="EMBL" id="HG996469">
    <property type="protein sequence ID" value="CAG1842487.1"/>
    <property type="molecule type" value="Genomic_DNA"/>
</dbReference>
<proteinExistence type="inferred from homology"/>
<dbReference type="GO" id="GO:0008430">
    <property type="term" value="F:selenium binding"/>
    <property type="evidence" value="ECO:0007669"/>
    <property type="project" value="InterPro"/>
</dbReference>
<sequence length="581" mass="64820">MKAIALTTTLKVRWRMQILPRTRQGAESSSLGWLKTSDPASTCACVIVTTPRSCNTVRPAASLYLYLKTSFPFWALCRSFLGYFDRNQGVRRGIIKLRLRSGGSPARTLRCLVLRRFRVAAPTLARAIRPPSKPTMSGPREALIYVTCVYNGTGIEKPDYLATVDVDPNSPTYYKVIHRLPMPYIGDELHHSGWNACSSCHGDPSAVWQFLILPSLLSSRIYVVDTTKTSRAPSLHKVVDPTDILQMTGLAYRHTSHCLGSGDIMVSCLGDKEGNATGNGFLLLDSDFCVKGRYPYGWEKPGHSPLFGYDFWYQPRHKTMISSSWGAPAAFSKGFNLQHVSDGLYGRYLYVYSWPDGELKQTLDLGNAGLLPLEARFLHDPSKDTGFVGCGLPSNMVAISVTPLKVRNWILPEMPGLISDFLISLDDRYLYFVNWFHGDVRQYSIEDPSKPVLTGQVWVGGLLHKGSDVVYVSEDGAESQFSVPVIKGNRLRGVPQMIQLSLDGKRLYVTNSLFSVWDQQFYGPDFMKKGSHMLQIDVNTEQGGLTMNPNFFVDFGTEPEGPALAHEMRYPGGDCTSYIWI</sequence>
<name>A0A804IQA5_MUSAM</name>
<accession>A0A804IQA5</accession>
<dbReference type="Gramene" id="Ma04_t16170.1">
    <property type="protein sequence ID" value="Ma04_p16170.1"/>
    <property type="gene ID" value="Ma04_g16170"/>
</dbReference>
<dbReference type="InParanoid" id="A0A804IQA5"/>
<dbReference type="Pfam" id="PF05694">
    <property type="entry name" value="SBP56"/>
    <property type="match status" value="1"/>
</dbReference>
<dbReference type="Proteomes" id="UP000012960">
    <property type="component" value="Unplaced"/>
</dbReference>
<reference evidence="4" key="2">
    <citation type="submission" date="2021-05" db="UniProtKB">
        <authorList>
            <consortium name="EnsemblPlants"/>
        </authorList>
    </citation>
    <scope>IDENTIFICATION</scope>
    <source>
        <strain evidence="4">subsp. malaccensis</strain>
    </source>
</reference>
<dbReference type="AlphaFoldDB" id="A0A804IQA5"/>
<keyword evidence="5" id="KW-1185">Reference proteome</keyword>
<protein>
    <submittedName>
        <fullName evidence="3">(wild Malaysian banana) hypothetical protein</fullName>
    </submittedName>
</protein>
<gene>
    <name evidence="3" type="ORF">GSMUA_122820.1</name>
</gene>
<organism evidence="4 5">
    <name type="scientific">Musa acuminata subsp. malaccensis</name>
    <name type="common">Wild banana</name>
    <name type="synonym">Musa malaccensis</name>
    <dbReference type="NCBI Taxonomy" id="214687"/>
    <lineage>
        <taxon>Eukaryota</taxon>
        <taxon>Viridiplantae</taxon>
        <taxon>Streptophyta</taxon>
        <taxon>Embryophyta</taxon>
        <taxon>Tracheophyta</taxon>
        <taxon>Spermatophyta</taxon>
        <taxon>Magnoliopsida</taxon>
        <taxon>Liliopsida</taxon>
        <taxon>Zingiberales</taxon>
        <taxon>Musaceae</taxon>
        <taxon>Musa</taxon>
    </lineage>
</organism>
<evidence type="ECO:0000256" key="2">
    <source>
        <dbReference type="ARBA" id="ARBA00023266"/>
    </source>
</evidence>
<reference evidence="3" key="1">
    <citation type="submission" date="2021-03" db="EMBL/GenBank/DDBJ databases">
        <authorList>
            <consortium name="Genoscope - CEA"/>
            <person name="William W."/>
        </authorList>
    </citation>
    <scope>NUCLEOTIDE SEQUENCE</scope>
    <source>
        <strain evidence="3">Doubled-haploid Pahang</strain>
    </source>
</reference>
<dbReference type="SUPFAM" id="SSF75011">
    <property type="entry name" value="3-carboxy-cis,cis-mucoante lactonizing enzyme"/>
    <property type="match status" value="1"/>
</dbReference>
<evidence type="ECO:0000313" key="3">
    <source>
        <dbReference type="EMBL" id="CAG1842487.1"/>
    </source>
</evidence>
<keyword evidence="2" id="KW-0711">Selenium</keyword>
<dbReference type="InterPro" id="IPR008826">
    <property type="entry name" value="Se-bd"/>
</dbReference>
<evidence type="ECO:0000313" key="4">
    <source>
        <dbReference type="EnsemblPlants" id="Ma04_p16170.1"/>
    </source>
</evidence>
<comment type="similarity">
    <text evidence="1">Belongs to the selenium-binding protein family.</text>
</comment>
<dbReference type="EnsemblPlants" id="Ma04_t16170.1">
    <property type="protein sequence ID" value="Ma04_p16170.1"/>
    <property type="gene ID" value="Ma04_g16170"/>
</dbReference>
<evidence type="ECO:0000313" key="5">
    <source>
        <dbReference type="Proteomes" id="UP000012960"/>
    </source>
</evidence>
<dbReference type="OMA" id="PEMPSFI"/>